<feature type="transmembrane region" description="Helical" evidence="1">
    <location>
        <begin position="75"/>
        <end position="95"/>
    </location>
</feature>
<evidence type="ECO:0000313" key="3">
    <source>
        <dbReference type="Proteomes" id="UP000634136"/>
    </source>
</evidence>
<feature type="transmembrane region" description="Helical" evidence="1">
    <location>
        <begin position="139"/>
        <end position="159"/>
    </location>
</feature>
<name>A0A834WUS8_9FABA</name>
<organism evidence="2 3">
    <name type="scientific">Senna tora</name>
    <dbReference type="NCBI Taxonomy" id="362788"/>
    <lineage>
        <taxon>Eukaryota</taxon>
        <taxon>Viridiplantae</taxon>
        <taxon>Streptophyta</taxon>
        <taxon>Embryophyta</taxon>
        <taxon>Tracheophyta</taxon>
        <taxon>Spermatophyta</taxon>
        <taxon>Magnoliopsida</taxon>
        <taxon>eudicotyledons</taxon>
        <taxon>Gunneridae</taxon>
        <taxon>Pentapetalae</taxon>
        <taxon>rosids</taxon>
        <taxon>fabids</taxon>
        <taxon>Fabales</taxon>
        <taxon>Fabaceae</taxon>
        <taxon>Caesalpinioideae</taxon>
        <taxon>Cassia clade</taxon>
        <taxon>Senna</taxon>
    </lineage>
</organism>
<keyword evidence="1" id="KW-0472">Membrane</keyword>
<keyword evidence="1" id="KW-0812">Transmembrane</keyword>
<dbReference type="EMBL" id="JAAIUW010000005">
    <property type="protein sequence ID" value="KAF7832988.1"/>
    <property type="molecule type" value="Genomic_DNA"/>
</dbReference>
<reference evidence="2" key="1">
    <citation type="submission" date="2020-09" db="EMBL/GenBank/DDBJ databases">
        <title>Genome-Enabled Discovery of Anthraquinone Biosynthesis in Senna tora.</title>
        <authorList>
            <person name="Kang S.-H."/>
            <person name="Pandey R.P."/>
            <person name="Lee C.-M."/>
            <person name="Sim J.-S."/>
            <person name="Jeong J.-T."/>
            <person name="Choi B.-S."/>
            <person name="Jung M."/>
            <person name="Ginzburg D."/>
            <person name="Zhao K."/>
            <person name="Won S.Y."/>
            <person name="Oh T.-J."/>
            <person name="Yu Y."/>
            <person name="Kim N.-H."/>
            <person name="Lee O.R."/>
            <person name="Lee T.-H."/>
            <person name="Bashyal P."/>
            <person name="Kim T.-S."/>
            <person name="Lee W.-H."/>
            <person name="Kawkins C."/>
            <person name="Kim C.-K."/>
            <person name="Kim J.S."/>
            <person name="Ahn B.O."/>
            <person name="Rhee S.Y."/>
            <person name="Sohng J.K."/>
        </authorList>
    </citation>
    <scope>NUCLEOTIDE SEQUENCE</scope>
    <source>
        <tissue evidence="2">Leaf</tissue>
    </source>
</reference>
<dbReference type="Proteomes" id="UP000634136">
    <property type="component" value="Unassembled WGS sequence"/>
</dbReference>
<gene>
    <name evidence="2" type="ORF">G2W53_015321</name>
</gene>
<protein>
    <submittedName>
        <fullName evidence="2">Heparan-alpha-glucosaminide N-acetyltransferase-like</fullName>
    </submittedName>
</protein>
<accession>A0A834WUS8</accession>
<keyword evidence="2" id="KW-0808">Transferase</keyword>
<dbReference type="GO" id="GO:0016740">
    <property type="term" value="F:transferase activity"/>
    <property type="evidence" value="ECO:0007669"/>
    <property type="project" value="UniProtKB-KW"/>
</dbReference>
<keyword evidence="1" id="KW-1133">Transmembrane helix</keyword>
<feature type="transmembrane region" description="Helical" evidence="1">
    <location>
        <begin position="107"/>
        <end position="127"/>
    </location>
</feature>
<comment type="caution">
    <text evidence="2">The sequence shown here is derived from an EMBL/GenBank/DDBJ whole genome shotgun (WGS) entry which is preliminary data.</text>
</comment>
<evidence type="ECO:0000256" key="1">
    <source>
        <dbReference type="SAM" id="Phobius"/>
    </source>
</evidence>
<proteinExistence type="predicted"/>
<dbReference type="PANTHER" id="PTHR31061">
    <property type="entry name" value="LD22376P"/>
    <property type="match status" value="1"/>
</dbReference>
<dbReference type="PANTHER" id="PTHR31061:SF5">
    <property type="entry name" value="HEPARAN-ALPHA-GLUCOSAMINIDE N-ACETYLTRANSFERASE CATALYTIC DOMAIN-CONTAINING PROTEIN"/>
    <property type="match status" value="1"/>
</dbReference>
<sequence>MCRSTKVAERASSLLSRFGNNKPSNSSFASLILEYSPLVRILSGMESKHEAAQVFMLMQHIAIKRQMYMGHSERLKQWVSMAVVLLIVAIILHFTNAIPLNKQLYSFSYVCFTAGAAGIFFSGFYLLIDVWGFRTPFLFLEWIGMNAMLVFVMAAQDIFAGFVNGWSIDCKHFDFGNGNGPFVTSFFYKVTYDYY</sequence>
<keyword evidence="3" id="KW-1185">Reference proteome</keyword>
<dbReference type="OrthoDB" id="2149840at2759"/>
<dbReference type="AlphaFoldDB" id="A0A834WUS8"/>
<evidence type="ECO:0000313" key="2">
    <source>
        <dbReference type="EMBL" id="KAF7832988.1"/>
    </source>
</evidence>